<dbReference type="Gene3D" id="3.40.50.1980">
    <property type="entry name" value="Nitrogenase molybdenum iron protein domain"/>
    <property type="match status" value="2"/>
</dbReference>
<evidence type="ECO:0000256" key="1">
    <source>
        <dbReference type="ARBA" id="ARBA00022729"/>
    </source>
</evidence>
<keyword evidence="1" id="KW-0732">Signal</keyword>
<reference evidence="3 4" key="1">
    <citation type="submission" date="2023-12" db="EMBL/GenBank/DDBJ databases">
        <title>Genome sequencing and assembly of bacterial species from a model synthetic community.</title>
        <authorList>
            <person name="Hogle S.L."/>
        </authorList>
    </citation>
    <scope>NUCLEOTIDE SEQUENCE [LARGE SCALE GENOMIC DNA]</scope>
    <source>
        <strain evidence="3 4">HAMBI_3031</strain>
    </source>
</reference>
<dbReference type="RefSeq" id="WP_114789476.1">
    <property type="nucleotide sequence ID" value="NZ_CP139960.1"/>
</dbReference>
<organism evidence="3 4">
    <name type="scientific">Niabella yanshanensis</name>
    <dbReference type="NCBI Taxonomy" id="577386"/>
    <lineage>
        <taxon>Bacteria</taxon>
        <taxon>Pseudomonadati</taxon>
        <taxon>Bacteroidota</taxon>
        <taxon>Chitinophagia</taxon>
        <taxon>Chitinophagales</taxon>
        <taxon>Chitinophagaceae</taxon>
        <taxon>Niabella</taxon>
    </lineage>
</organism>
<feature type="domain" description="Fe/B12 periplasmic-binding" evidence="2">
    <location>
        <begin position="2"/>
        <end position="244"/>
    </location>
</feature>
<gene>
    <name evidence="3" type="ORF">U0035_08015</name>
</gene>
<sequence length="244" mass="27883">MRIISLVPSITELLYHLGLNDEVVGITKFCVHPQQWHETKPRVGSTKNVHTETVKALHPTLIIASKEENIKEQVNELSLFSEILLTDVSNFDSALQMIDTIGILTGKPQQANHLISKIQEEFQDQARYILATAAYLIWKDPWMTVGRDTFIHSMMGKAGFRNVMDQQTRYPVITIKKIQEMQPQYVFLSSEPYPFKKEDIGAVQELLPSSNILLVDGEMFSWYGSRMLHAAGYFKELRDSIKAI</sequence>
<dbReference type="Proteomes" id="UP001325680">
    <property type="component" value="Chromosome"/>
</dbReference>
<keyword evidence="3" id="KW-0675">Receptor</keyword>
<dbReference type="PANTHER" id="PTHR30535:SF35">
    <property type="entry name" value="PERIPLASMIC BINDING PROTEIN"/>
    <property type="match status" value="1"/>
</dbReference>
<dbReference type="Pfam" id="PF01497">
    <property type="entry name" value="Peripla_BP_2"/>
    <property type="match status" value="1"/>
</dbReference>
<dbReference type="InterPro" id="IPR054828">
    <property type="entry name" value="Vit_B12_bind_prot"/>
</dbReference>
<dbReference type="NCBIfam" id="NF038402">
    <property type="entry name" value="TroA_like"/>
    <property type="match status" value="1"/>
</dbReference>
<dbReference type="PROSITE" id="PS50983">
    <property type="entry name" value="FE_B12_PBP"/>
    <property type="match status" value="1"/>
</dbReference>
<name>A0ABZ0WAW9_9BACT</name>
<protein>
    <submittedName>
        <fullName evidence="3">Helical backbone metal receptor</fullName>
    </submittedName>
</protein>
<evidence type="ECO:0000259" key="2">
    <source>
        <dbReference type="PROSITE" id="PS50983"/>
    </source>
</evidence>
<evidence type="ECO:0000313" key="3">
    <source>
        <dbReference type="EMBL" id="WQD40089.1"/>
    </source>
</evidence>
<evidence type="ECO:0000313" key="4">
    <source>
        <dbReference type="Proteomes" id="UP001325680"/>
    </source>
</evidence>
<dbReference type="InterPro" id="IPR002491">
    <property type="entry name" value="ABC_transptr_periplasmic_BD"/>
</dbReference>
<accession>A0ABZ0WAW9</accession>
<dbReference type="PANTHER" id="PTHR30535">
    <property type="entry name" value="VITAMIN B12-BINDING PROTEIN"/>
    <property type="match status" value="1"/>
</dbReference>
<dbReference type="InterPro" id="IPR050902">
    <property type="entry name" value="ABC_Transporter_SBP"/>
</dbReference>
<dbReference type="SUPFAM" id="SSF53807">
    <property type="entry name" value="Helical backbone' metal receptor"/>
    <property type="match status" value="1"/>
</dbReference>
<dbReference type="EMBL" id="CP139960">
    <property type="protein sequence ID" value="WQD40089.1"/>
    <property type="molecule type" value="Genomic_DNA"/>
</dbReference>
<proteinExistence type="predicted"/>
<keyword evidence="4" id="KW-1185">Reference proteome</keyword>